<evidence type="ECO:0000313" key="3">
    <source>
        <dbReference type="EMBL" id="SDE38905.1"/>
    </source>
</evidence>
<sequence>MSVIPEGSALFVIDIEYTVPFEEVQKVLEPHMAFVKQGYAEGRFLASGPKTPRTGGVVIAMGTSLEEVEALMAQDPFVEAGVIALKITEFAASNRHPVLA</sequence>
<dbReference type="InterPro" id="IPR011008">
    <property type="entry name" value="Dimeric_a/b-barrel"/>
</dbReference>
<dbReference type="Proteomes" id="UP000198994">
    <property type="component" value="Unassembled WGS sequence"/>
</dbReference>
<feature type="domain" description="YCII-related" evidence="2">
    <location>
        <begin position="12"/>
        <end position="89"/>
    </location>
</feature>
<gene>
    <name evidence="3" type="ORF">SAMN04488105_103156</name>
</gene>
<dbReference type="InterPro" id="IPR005545">
    <property type="entry name" value="YCII"/>
</dbReference>
<evidence type="ECO:0000313" key="4">
    <source>
        <dbReference type="Proteomes" id="UP000198994"/>
    </source>
</evidence>
<proteinExistence type="inferred from homology"/>
<dbReference type="AlphaFoldDB" id="A0A1G7CKD4"/>
<name>A0A1G7CKD4_9RHOB</name>
<keyword evidence="4" id="KW-1185">Reference proteome</keyword>
<dbReference type="Pfam" id="PF03795">
    <property type="entry name" value="YCII"/>
    <property type="match status" value="1"/>
</dbReference>
<dbReference type="RefSeq" id="WP_089956270.1">
    <property type="nucleotide sequence ID" value="NZ_FNAV01000003.1"/>
</dbReference>
<protein>
    <submittedName>
        <fullName evidence="3">Uncharacterized conserved protein YciI, contains a putative active-site phosphohistidine</fullName>
    </submittedName>
</protein>
<reference evidence="4" key="1">
    <citation type="submission" date="2016-10" db="EMBL/GenBank/DDBJ databases">
        <authorList>
            <person name="Varghese N."/>
            <person name="Submissions S."/>
        </authorList>
    </citation>
    <scope>NUCLEOTIDE SEQUENCE [LARGE SCALE GENOMIC DNA]</scope>
    <source>
        <strain evidence="4">DSM 10146</strain>
    </source>
</reference>
<evidence type="ECO:0000256" key="1">
    <source>
        <dbReference type="ARBA" id="ARBA00007689"/>
    </source>
</evidence>
<dbReference type="PANTHER" id="PTHR37828">
    <property type="entry name" value="GSR2449 PROTEIN"/>
    <property type="match status" value="1"/>
</dbReference>
<organism evidence="3 4">
    <name type="scientific">Salipiger thiooxidans</name>
    <dbReference type="NCBI Taxonomy" id="282683"/>
    <lineage>
        <taxon>Bacteria</taxon>
        <taxon>Pseudomonadati</taxon>
        <taxon>Pseudomonadota</taxon>
        <taxon>Alphaproteobacteria</taxon>
        <taxon>Rhodobacterales</taxon>
        <taxon>Roseobacteraceae</taxon>
        <taxon>Salipiger</taxon>
    </lineage>
</organism>
<comment type="similarity">
    <text evidence="1">Belongs to the YciI family.</text>
</comment>
<dbReference type="OrthoDB" id="9814407at2"/>
<dbReference type="PANTHER" id="PTHR37828:SF1">
    <property type="entry name" value="YCII-RELATED DOMAIN-CONTAINING PROTEIN"/>
    <property type="match status" value="1"/>
</dbReference>
<evidence type="ECO:0000259" key="2">
    <source>
        <dbReference type="Pfam" id="PF03795"/>
    </source>
</evidence>
<dbReference type="SUPFAM" id="SSF54909">
    <property type="entry name" value="Dimeric alpha+beta barrel"/>
    <property type="match status" value="1"/>
</dbReference>
<dbReference type="STRING" id="282683.SAMN04488105_103156"/>
<dbReference type="Gene3D" id="3.30.70.1060">
    <property type="entry name" value="Dimeric alpha+beta barrel"/>
    <property type="match status" value="1"/>
</dbReference>
<accession>A0A1G7CKD4</accession>
<dbReference type="EMBL" id="FNAV01000003">
    <property type="protein sequence ID" value="SDE38905.1"/>
    <property type="molecule type" value="Genomic_DNA"/>
</dbReference>